<dbReference type="InterPro" id="IPR035940">
    <property type="entry name" value="CAP_sf"/>
</dbReference>
<feature type="domain" description="SCP" evidence="1">
    <location>
        <begin position="20"/>
        <end position="138"/>
    </location>
</feature>
<dbReference type="InterPro" id="IPR014044">
    <property type="entry name" value="CAP_dom"/>
</dbReference>
<protein>
    <recommendedName>
        <fullName evidence="1">SCP domain-containing protein</fullName>
    </recommendedName>
</protein>
<gene>
    <name evidence="2" type="ORF">I8J30_04645</name>
</gene>
<dbReference type="Proteomes" id="UP000673394">
    <property type="component" value="Unassembled WGS sequence"/>
</dbReference>
<name>A0ABS5C7R0_9BACL</name>
<reference evidence="2 3" key="1">
    <citation type="submission" date="2021-04" db="EMBL/GenBank/DDBJ databases">
        <title>Paenibacillus sp. DLE-14 whole genome sequence.</title>
        <authorList>
            <person name="Ham Y.J."/>
        </authorList>
    </citation>
    <scope>NUCLEOTIDE SEQUENCE [LARGE SCALE GENOMIC DNA]</scope>
    <source>
        <strain evidence="2 3">DLE-14</strain>
    </source>
</reference>
<dbReference type="EMBL" id="JAGKSP010000001">
    <property type="protein sequence ID" value="MBP3961990.1"/>
    <property type="molecule type" value="Genomic_DNA"/>
</dbReference>
<keyword evidence="3" id="KW-1185">Reference proteome</keyword>
<dbReference type="PANTHER" id="PTHR31157">
    <property type="entry name" value="SCP DOMAIN-CONTAINING PROTEIN"/>
    <property type="match status" value="1"/>
</dbReference>
<dbReference type="PANTHER" id="PTHR31157:SF1">
    <property type="entry name" value="SCP DOMAIN-CONTAINING PROTEIN"/>
    <property type="match status" value="1"/>
</dbReference>
<evidence type="ECO:0000313" key="2">
    <source>
        <dbReference type="EMBL" id="MBP3961990.1"/>
    </source>
</evidence>
<dbReference type="RefSeq" id="WP_210655795.1">
    <property type="nucleotide sequence ID" value="NZ_JAGKSP010000001.1"/>
</dbReference>
<evidence type="ECO:0000259" key="1">
    <source>
        <dbReference type="Pfam" id="PF00188"/>
    </source>
</evidence>
<proteinExistence type="predicted"/>
<dbReference type="SUPFAM" id="SSF55797">
    <property type="entry name" value="PR-1-like"/>
    <property type="match status" value="1"/>
</dbReference>
<comment type="caution">
    <text evidence="2">The sequence shown here is derived from an EMBL/GenBank/DDBJ whole genome shotgun (WGS) entry which is preliminary data.</text>
</comment>
<accession>A0ABS5C7R0</accession>
<dbReference type="CDD" id="cd05379">
    <property type="entry name" value="CAP_bacterial"/>
    <property type="match status" value="1"/>
</dbReference>
<sequence>MTDTNKITIKANSFELEVARLTNLERTRRGIPALTLSSILFTAARAKSQDMKNNRLLSHNSPRYGMFPGILKSYRINLNAYLGENIYGTVSGATSAPQRAVAWWMASPRHREAILSRDYTHLGVGYVSGNGTWWTQEFWGPNRG</sequence>
<evidence type="ECO:0000313" key="3">
    <source>
        <dbReference type="Proteomes" id="UP000673394"/>
    </source>
</evidence>
<dbReference type="Pfam" id="PF00188">
    <property type="entry name" value="CAP"/>
    <property type="match status" value="1"/>
</dbReference>
<dbReference type="Gene3D" id="3.40.33.10">
    <property type="entry name" value="CAP"/>
    <property type="match status" value="1"/>
</dbReference>
<organism evidence="2 3">
    <name type="scientific">Paenibacillus lignilyticus</name>
    <dbReference type="NCBI Taxonomy" id="1172615"/>
    <lineage>
        <taxon>Bacteria</taxon>
        <taxon>Bacillati</taxon>
        <taxon>Bacillota</taxon>
        <taxon>Bacilli</taxon>
        <taxon>Bacillales</taxon>
        <taxon>Paenibacillaceae</taxon>
        <taxon>Paenibacillus</taxon>
    </lineage>
</organism>